<dbReference type="EMBL" id="CP036276">
    <property type="protein sequence ID" value="QDU43354.1"/>
    <property type="molecule type" value="Genomic_DNA"/>
</dbReference>
<proteinExistence type="predicted"/>
<name>A0A517ZLJ4_9PLAN</name>
<sequence length="284" mass="31293">MRNDPDVQRVVDTFQLGLPRTPVAGRSGELLGRGTGSSLEFQEFREYIPGDDIRHVDWSAYARSDTLMVRLYREEISPQTQILIDGSASMRTGGTAKPLVAKQLAAMFALLCGRLGGRAGVVTLTDQVATRTGLEGLDIIQRLPFDSRATMVDLLESNQVPLPRQSVRIVISDFLFPHDPAALIRRLATGASALWVLQLLNAWEANPTTSGGRRLVDIESAAETDLILDRKTIAGYQKRLQQLQAELARNCRRVQATFVPLIADKGLQTLCREDLCAAEVLRIA</sequence>
<evidence type="ECO:0000259" key="1">
    <source>
        <dbReference type="Pfam" id="PF01882"/>
    </source>
</evidence>
<evidence type="ECO:0000313" key="2">
    <source>
        <dbReference type="EMBL" id="QDU43354.1"/>
    </source>
</evidence>
<feature type="domain" description="DUF58" evidence="1">
    <location>
        <begin position="43"/>
        <end position="240"/>
    </location>
</feature>
<dbReference type="AlphaFoldDB" id="A0A517ZLJ4"/>
<accession>A0A517ZLJ4</accession>
<evidence type="ECO:0000313" key="3">
    <source>
        <dbReference type="Proteomes" id="UP000319383"/>
    </source>
</evidence>
<dbReference type="RefSeq" id="WP_197534758.1">
    <property type="nucleotide sequence ID" value="NZ_CP036276.1"/>
</dbReference>
<dbReference type="Proteomes" id="UP000319383">
    <property type="component" value="Chromosome"/>
</dbReference>
<protein>
    <recommendedName>
        <fullName evidence="1">DUF58 domain-containing protein</fullName>
    </recommendedName>
</protein>
<dbReference type="PANTHER" id="PTHR33608">
    <property type="entry name" value="BLL2464 PROTEIN"/>
    <property type="match status" value="1"/>
</dbReference>
<gene>
    <name evidence="2" type="ORF">Mal52_18260</name>
</gene>
<organism evidence="2 3">
    <name type="scientific">Symmachiella dynata</name>
    <dbReference type="NCBI Taxonomy" id="2527995"/>
    <lineage>
        <taxon>Bacteria</taxon>
        <taxon>Pseudomonadati</taxon>
        <taxon>Planctomycetota</taxon>
        <taxon>Planctomycetia</taxon>
        <taxon>Planctomycetales</taxon>
        <taxon>Planctomycetaceae</taxon>
        <taxon>Symmachiella</taxon>
    </lineage>
</organism>
<dbReference type="InterPro" id="IPR002881">
    <property type="entry name" value="DUF58"/>
</dbReference>
<dbReference type="Pfam" id="PF01882">
    <property type="entry name" value="DUF58"/>
    <property type="match status" value="1"/>
</dbReference>
<dbReference type="KEGG" id="sdyn:Mal52_18260"/>
<keyword evidence="3" id="KW-1185">Reference proteome</keyword>
<reference evidence="2 3" key="1">
    <citation type="submission" date="2019-02" db="EMBL/GenBank/DDBJ databases">
        <title>Deep-cultivation of Planctomycetes and their phenomic and genomic characterization uncovers novel biology.</title>
        <authorList>
            <person name="Wiegand S."/>
            <person name="Jogler M."/>
            <person name="Boedeker C."/>
            <person name="Pinto D."/>
            <person name="Vollmers J."/>
            <person name="Rivas-Marin E."/>
            <person name="Kohn T."/>
            <person name="Peeters S.H."/>
            <person name="Heuer A."/>
            <person name="Rast P."/>
            <person name="Oberbeckmann S."/>
            <person name="Bunk B."/>
            <person name="Jeske O."/>
            <person name="Meyerdierks A."/>
            <person name="Storesund J.E."/>
            <person name="Kallscheuer N."/>
            <person name="Luecker S."/>
            <person name="Lage O.M."/>
            <person name="Pohl T."/>
            <person name="Merkel B.J."/>
            <person name="Hornburger P."/>
            <person name="Mueller R.-W."/>
            <person name="Bruemmer F."/>
            <person name="Labrenz M."/>
            <person name="Spormann A.M."/>
            <person name="Op den Camp H."/>
            <person name="Overmann J."/>
            <person name="Amann R."/>
            <person name="Jetten M.S.M."/>
            <person name="Mascher T."/>
            <person name="Medema M.H."/>
            <person name="Devos D.P."/>
            <person name="Kaster A.-K."/>
            <person name="Ovreas L."/>
            <person name="Rohde M."/>
            <person name="Galperin M.Y."/>
            <person name="Jogler C."/>
        </authorList>
    </citation>
    <scope>NUCLEOTIDE SEQUENCE [LARGE SCALE GENOMIC DNA]</scope>
    <source>
        <strain evidence="2 3">Mal52</strain>
    </source>
</reference>
<dbReference type="PANTHER" id="PTHR33608:SF7">
    <property type="entry name" value="DUF58 DOMAIN-CONTAINING PROTEIN"/>
    <property type="match status" value="1"/>
</dbReference>